<name>A0A8S5V0R5_9CAUD</name>
<dbReference type="EMBL" id="BK016179">
    <property type="protein sequence ID" value="DAG00321.1"/>
    <property type="molecule type" value="Genomic_DNA"/>
</dbReference>
<reference evidence="1" key="1">
    <citation type="journal article" date="2021" name="Proc. Natl. Acad. Sci. U.S.A.">
        <title>A Catalog of Tens of Thousands of Viruses from Human Metagenomes Reveals Hidden Associations with Chronic Diseases.</title>
        <authorList>
            <person name="Tisza M.J."/>
            <person name="Buck C.B."/>
        </authorList>
    </citation>
    <scope>NUCLEOTIDE SEQUENCE</scope>
    <source>
        <strain evidence="1">CtHIt1</strain>
    </source>
</reference>
<sequence>MAAKVDALCPGCGSDQIGTRTSRKAENTIVSECYCKSCGRVHFELWTEIRNISIGTFTPALIQNFKTAEQWAKERQMRKQGKLPAIDERQIEIPTD</sequence>
<proteinExistence type="predicted"/>
<protein>
    <submittedName>
        <fullName evidence="1">NUDIX domain protein</fullName>
    </submittedName>
</protein>
<organism evidence="1">
    <name type="scientific">Myoviridae sp. ctHIt1</name>
    <dbReference type="NCBI Taxonomy" id="2825076"/>
    <lineage>
        <taxon>Viruses</taxon>
        <taxon>Duplodnaviria</taxon>
        <taxon>Heunggongvirae</taxon>
        <taxon>Uroviricota</taxon>
        <taxon>Caudoviricetes</taxon>
    </lineage>
</organism>
<accession>A0A8S5V0R5</accession>
<evidence type="ECO:0000313" key="1">
    <source>
        <dbReference type="EMBL" id="DAG00321.1"/>
    </source>
</evidence>